<evidence type="ECO:0000313" key="4">
    <source>
        <dbReference type="EMBL" id="EGE1989119.1"/>
    </source>
</evidence>
<dbReference type="Proteomes" id="UP000567387">
    <property type="component" value="Unassembled WGS sequence"/>
</dbReference>
<comment type="caution">
    <text evidence="2">The sequence shown here is derived from an EMBL/GenBank/DDBJ whole genome shotgun (WGS) entry which is preliminary data.</text>
</comment>
<reference evidence="2 8" key="3">
    <citation type="submission" date="2019-11" db="EMBL/GenBank/DDBJ databases">
        <authorList>
            <consortium name="GenomeTrakr network: Whole genome sequencing for foodborne pathogen traceback"/>
        </authorList>
    </citation>
    <scope>NUCLEOTIDE SEQUENCE [LARGE SCALE GENOMIC DNA]</scope>
    <source>
        <strain evidence="2 8">PSU-2072</strain>
    </source>
</reference>
<name>A0A066RAJ7_ECOLX</name>
<accession>A0A066RAJ7</accession>
<proteinExistence type="predicted"/>
<evidence type="ECO:0000313" key="6">
    <source>
        <dbReference type="Proteomes" id="UP000184077"/>
    </source>
</evidence>
<dbReference type="EMBL" id="AAVTXU010000065">
    <property type="protein sequence ID" value="EGE1989119.1"/>
    <property type="molecule type" value="Genomic_DNA"/>
</dbReference>
<evidence type="ECO:0000313" key="2">
    <source>
        <dbReference type="EMBL" id="EFH6652139.1"/>
    </source>
</evidence>
<reference evidence="3 7" key="4">
    <citation type="submission" date="2020-02" db="EMBL/GenBank/DDBJ databases">
        <authorList>
            <consortium name="PulseNet: The National Subtyping Network for Foodborne Disease Surveillance"/>
            <person name="Tarr C.L."/>
            <person name="Trees E."/>
            <person name="Katz L.S."/>
            <person name="Carleton-Romer H.A."/>
            <person name="Stroika S."/>
            <person name="Kucerova Z."/>
            <person name="Roache K.F."/>
            <person name="Sabol A.L."/>
            <person name="Besser J."/>
            <person name="Gerner-Smidt P."/>
        </authorList>
    </citation>
    <scope>NUCLEOTIDE SEQUENCE [LARGE SCALE GENOMIC DNA]</scope>
    <source>
        <strain evidence="3 7">2014C-3796</strain>
        <strain evidence="1 9">PNUSAE011918</strain>
    </source>
</reference>
<organism evidence="2 8">
    <name type="scientific">Escherichia coli</name>
    <dbReference type="NCBI Taxonomy" id="562"/>
    <lineage>
        <taxon>Bacteria</taxon>
        <taxon>Pseudomonadati</taxon>
        <taxon>Pseudomonadota</taxon>
        <taxon>Gammaproteobacteria</taxon>
        <taxon>Enterobacterales</taxon>
        <taxon>Enterobacteriaceae</taxon>
        <taxon>Escherichia</taxon>
    </lineage>
</organism>
<dbReference type="EMBL" id="AASWOY010000132">
    <property type="protein sequence ID" value="EFH6652139.1"/>
    <property type="molecule type" value="Genomic_DNA"/>
</dbReference>
<reference evidence="5 6" key="1">
    <citation type="submission" date="2016-10" db="EMBL/GenBank/DDBJ databases">
        <title>Comprehensive resistome analysis reveals the prevalence of NDM and MCR-1 in Chinese poultry production.</title>
        <authorList>
            <person name="Wang Y."/>
            <person name="Zhang R."/>
            <person name="Li J."/>
            <person name="Wu Z."/>
            <person name="Wenjuan Y."/>
            <person name="Schwarz S."/>
            <person name="Tyrrell J."/>
            <person name="Zheng Y."/>
            <person name="Wang S."/>
            <person name="Shen Z."/>
            <person name="Liu Z."/>
            <person name="Lei L."/>
            <person name="Li M."/>
            <person name="Zhang Q."/>
            <person name="Wu C."/>
            <person name="Zhang Q."/>
            <person name="Wu Y."/>
            <person name="Walsh T."/>
            <person name="Shen J."/>
        </authorList>
    </citation>
    <scope>NUCLEOTIDE SEQUENCE [LARGE SCALE GENOMIC DNA]</scope>
    <source>
        <strain evidence="5 6">574</strain>
    </source>
</reference>
<dbReference type="RefSeq" id="WP_000564228.1">
    <property type="nucleotide sequence ID" value="NZ_AP025180.1"/>
</dbReference>
<evidence type="ECO:0000313" key="3">
    <source>
        <dbReference type="EMBL" id="EFI0213547.1"/>
    </source>
</evidence>
<evidence type="ECO:0000313" key="1">
    <source>
        <dbReference type="EMBL" id="EFA8782386.1"/>
    </source>
</evidence>
<evidence type="ECO:0000313" key="8">
    <source>
        <dbReference type="Proteomes" id="UP000530628"/>
    </source>
</evidence>
<gene>
    <name evidence="3" type="ORF">BG944_002720</name>
    <name evidence="5" type="ORF">BK300_01505</name>
    <name evidence="1" type="ORF">C2R31_000155</name>
    <name evidence="4" type="ORF">DL968_16075</name>
    <name evidence="2" type="ORF">GNW61_26010</name>
</gene>
<evidence type="ECO:0000313" key="9">
    <source>
        <dbReference type="Proteomes" id="UP000567387"/>
    </source>
</evidence>
<evidence type="ECO:0000313" key="7">
    <source>
        <dbReference type="Proteomes" id="UP000521994"/>
    </source>
</evidence>
<dbReference type="Proteomes" id="UP000854059">
    <property type="component" value="Unassembled WGS sequence"/>
</dbReference>
<dbReference type="AlphaFoldDB" id="A0A066RAJ7"/>
<dbReference type="Proteomes" id="UP000184077">
    <property type="component" value="Unassembled WGS sequence"/>
</dbReference>
<dbReference type="Proteomes" id="UP000521994">
    <property type="component" value="Unassembled WGS sequence"/>
</dbReference>
<dbReference type="EMBL" id="AASCBU010000001">
    <property type="protein sequence ID" value="EFA8782386.1"/>
    <property type="molecule type" value="Genomic_DNA"/>
</dbReference>
<dbReference type="EMBL" id="AASXRC010000013">
    <property type="protein sequence ID" value="EFI0213547.1"/>
    <property type="molecule type" value="Genomic_DNA"/>
</dbReference>
<dbReference type="EMBL" id="MOHC01000001">
    <property type="protein sequence ID" value="OJN41408.1"/>
    <property type="molecule type" value="Genomic_DNA"/>
</dbReference>
<dbReference type="Proteomes" id="UP000530628">
    <property type="component" value="Unassembled WGS sequence"/>
</dbReference>
<evidence type="ECO:0000313" key="5">
    <source>
        <dbReference type="EMBL" id="OJN41408.1"/>
    </source>
</evidence>
<protein>
    <submittedName>
        <fullName evidence="2">Inositol monophosphatase</fullName>
    </submittedName>
</protein>
<reference evidence="4" key="2">
    <citation type="submission" date="2018-05" db="EMBL/GenBank/DDBJ databases">
        <authorList>
            <person name="Ashton P.M."/>
            <person name="Dallman T."/>
            <person name="Nair S."/>
            <person name="De Pinna E."/>
            <person name="Peters T."/>
            <person name="Grant K."/>
        </authorList>
    </citation>
    <scope>NUCLEOTIDE SEQUENCE</scope>
    <source>
        <strain evidence="4">412057</strain>
    </source>
</reference>
<sequence length="129" mass="14651">MIDAHDFTRWVRTQDTRLAPVLQGLFDLYIRGRDNRARTTKPENADTLYFTVDDCYRVDFTPHGLALHCLTPHGESLLAYYDSPASVFAAMLAHRTAGGCASLSEYTAEFNRLSALFSQEWQRVTGYQP</sequence>